<evidence type="ECO:0000313" key="2">
    <source>
        <dbReference type="Proteomes" id="UP001432322"/>
    </source>
</evidence>
<accession>A0AAV5VEI6</accession>
<dbReference type="EMBL" id="BTSY01000003">
    <property type="protein sequence ID" value="GMT17121.1"/>
    <property type="molecule type" value="Genomic_DNA"/>
</dbReference>
<evidence type="ECO:0000313" key="1">
    <source>
        <dbReference type="EMBL" id="GMT17121.1"/>
    </source>
</evidence>
<organism evidence="1 2">
    <name type="scientific">Pristionchus fissidentatus</name>
    <dbReference type="NCBI Taxonomy" id="1538716"/>
    <lineage>
        <taxon>Eukaryota</taxon>
        <taxon>Metazoa</taxon>
        <taxon>Ecdysozoa</taxon>
        <taxon>Nematoda</taxon>
        <taxon>Chromadorea</taxon>
        <taxon>Rhabditida</taxon>
        <taxon>Rhabditina</taxon>
        <taxon>Diplogasteromorpha</taxon>
        <taxon>Diplogasteroidea</taxon>
        <taxon>Neodiplogasteridae</taxon>
        <taxon>Pristionchus</taxon>
    </lineage>
</organism>
<reference evidence="1" key="1">
    <citation type="submission" date="2023-10" db="EMBL/GenBank/DDBJ databases">
        <title>Genome assembly of Pristionchus species.</title>
        <authorList>
            <person name="Yoshida K."/>
            <person name="Sommer R.J."/>
        </authorList>
    </citation>
    <scope>NUCLEOTIDE SEQUENCE</scope>
    <source>
        <strain evidence="1">RS5133</strain>
    </source>
</reference>
<dbReference type="AlphaFoldDB" id="A0AAV5VEI6"/>
<protein>
    <submittedName>
        <fullName evidence="1">Uncharacterized protein</fullName>
    </submittedName>
</protein>
<gene>
    <name evidence="1" type="ORF">PFISCL1PPCAC_8418</name>
</gene>
<feature type="non-terminal residue" evidence="1">
    <location>
        <position position="1"/>
    </location>
</feature>
<sequence length="87" mass="10341">LLLLVGRHFSCEVEEEINKIGGWRVFRYIRLPLLYSIAHRLIHFCHELVVVGIKRRTNILDEPLRHFVDERDGVVEMDHRPVKVSQK</sequence>
<dbReference type="Proteomes" id="UP001432322">
    <property type="component" value="Unassembled WGS sequence"/>
</dbReference>
<name>A0AAV5VEI6_9BILA</name>
<feature type="non-terminal residue" evidence="1">
    <location>
        <position position="87"/>
    </location>
</feature>
<keyword evidence="2" id="KW-1185">Reference proteome</keyword>
<proteinExistence type="predicted"/>
<comment type="caution">
    <text evidence="1">The sequence shown here is derived from an EMBL/GenBank/DDBJ whole genome shotgun (WGS) entry which is preliminary data.</text>
</comment>